<proteinExistence type="predicted"/>
<comment type="caution">
    <text evidence="1">The sequence shown here is derived from an EMBL/GenBank/DDBJ whole genome shotgun (WGS) entry which is preliminary data.</text>
</comment>
<name>A0ABT1AMS4_9RALS</name>
<accession>A0ABT1AMS4</accession>
<dbReference type="Proteomes" id="UP001162811">
    <property type="component" value="Unassembled WGS sequence"/>
</dbReference>
<dbReference type="EMBL" id="JAMXHT010000006">
    <property type="protein sequence ID" value="MCO5399734.1"/>
    <property type="molecule type" value="Genomic_DNA"/>
</dbReference>
<keyword evidence="2" id="KW-1185">Reference proteome</keyword>
<reference evidence="1" key="1">
    <citation type="submission" date="2022-06" db="EMBL/GenBank/DDBJ databases">
        <authorList>
            <person name="Lu C.-H."/>
        </authorList>
    </citation>
    <scope>NUCLEOTIDE SEQUENCE</scope>
    <source>
        <strain evidence="1">21MJYT02-11</strain>
    </source>
</reference>
<sequence>MIFRFDALGSKVASNFIGKRRHGLHERLPDYIMVKIDRQTGVQLDHVRLEFDDMAHG</sequence>
<evidence type="ECO:0000313" key="1">
    <source>
        <dbReference type="EMBL" id="MCO5399734.1"/>
    </source>
</evidence>
<gene>
    <name evidence="1" type="ORF">NG900_16165</name>
</gene>
<protein>
    <submittedName>
        <fullName evidence="1">Uncharacterized protein</fullName>
    </submittedName>
</protein>
<reference evidence="1" key="2">
    <citation type="journal article" date="2023" name="Front. Microbiol.">
        <title>Ralstonia chuxiongensis sp. nov., Ralstonia mojiangensis sp. nov., and Ralstonia soli sp. nov., isolated from tobacco fields, are three novel species in the family Burkholderiaceae.</title>
        <authorList>
            <person name="Lu C.H."/>
            <person name="Zhang Y.Y."/>
            <person name="Jiang N."/>
            <person name="Chen W."/>
            <person name="Shao X."/>
            <person name="Zhao Z.M."/>
            <person name="Lu W.L."/>
            <person name="Hu X."/>
            <person name="Xi Y.X."/>
            <person name="Zou S.Y."/>
            <person name="Wei Q.J."/>
            <person name="Lin Z.L."/>
            <person name="Gong L."/>
            <person name="Gai X.T."/>
            <person name="Zhang L.Q."/>
            <person name="Li J.Y."/>
            <person name="Jin Y."/>
            <person name="Xia Z.Y."/>
        </authorList>
    </citation>
    <scope>NUCLEOTIDE SEQUENCE</scope>
    <source>
        <strain evidence="1">21MJYT02-11</strain>
    </source>
</reference>
<evidence type="ECO:0000313" key="2">
    <source>
        <dbReference type="Proteomes" id="UP001162811"/>
    </source>
</evidence>
<organism evidence="1 2">
    <name type="scientific">Ralstonia soli</name>
    <dbReference type="NCBI Taxonomy" id="2953896"/>
    <lineage>
        <taxon>Bacteria</taxon>
        <taxon>Pseudomonadati</taxon>
        <taxon>Pseudomonadota</taxon>
        <taxon>Betaproteobacteria</taxon>
        <taxon>Burkholderiales</taxon>
        <taxon>Burkholderiaceae</taxon>
        <taxon>Ralstonia</taxon>
    </lineage>
</organism>